<dbReference type="AlphaFoldDB" id="A0A0F9HUV5"/>
<evidence type="ECO:0000313" key="1">
    <source>
        <dbReference type="EMBL" id="KKL78897.1"/>
    </source>
</evidence>
<organism evidence="1">
    <name type="scientific">marine sediment metagenome</name>
    <dbReference type="NCBI Taxonomy" id="412755"/>
    <lineage>
        <taxon>unclassified sequences</taxon>
        <taxon>metagenomes</taxon>
        <taxon>ecological metagenomes</taxon>
    </lineage>
</organism>
<name>A0A0F9HUV5_9ZZZZ</name>
<dbReference type="EMBL" id="LAZR01023322">
    <property type="protein sequence ID" value="KKL78897.1"/>
    <property type="molecule type" value="Genomic_DNA"/>
</dbReference>
<reference evidence="1" key="1">
    <citation type="journal article" date="2015" name="Nature">
        <title>Complex archaea that bridge the gap between prokaryotes and eukaryotes.</title>
        <authorList>
            <person name="Spang A."/>
            <person name="Saw J.H."/>
            <person name="Jorgensen S.L."/>
            <person name="Zaremba-Niedzwiedzka K."/>
            <person name="Martijn J."/>
            <person name="Lind A.E."/>
            <person name="van Eijk R."/>
            <person name="Schleper C."/>
            <person name="Guy L."/>
            <person name="Ettema T.J."/>
        </authorList>
    </citation>
    <scope>NUCLEOTIDE SEQUENCE</scope>
</reference>
<comment type="caution">
    <text evidence="1">The sequence shown here is derived from an EMBL/GenBank/DDBJ whole genome shotgun (WGS) entry which is preliminary data.</text>
</comment>
<protein>
    <submittedName>
        <fullName evidence="1">Uncharacterized protein</fullName>
    </submittedName>
</protein>
<accession>A0A0F9HUV5</accession>
<proteinExistence type="predicted"/>
<sequence length="162" mass="16668">MTSVAFQHDVGAYLKAEIALNPEEVSTTDDGSERSGYAVDRQGLGSPCLSAKLVVPYAASLAAAETATVKVNLQDVTTTTGTWADYDDKDGSTANTATIGSTASTAAQTVNDVLEVDFDIGSAKRYLRVQVTPTLTASATETDTVDVAAVIVFGGADVNPAT</sequence>
<gene>
    <name evidence="1" type="ORF">LCGC14_2020250</name>
</gene>